<dbReference type="Proteomes" id="UP001477278">
    <property type="component" value="Unassembled WGS sequence"/>
</dbReference>
<accession>A0ABV0FMN0</accession>
<feature type="transmembrane region" description="Helical" evidence="1">
    <location>
        <begin position="114"/>
        <end position="135"/>
    </location>
</feature>
<name>A0ABV0FMN0_9GAMM</name>
<keyword evidence="3" id="KW-1185">Reference proteome</keyword>
<organism evidence="2 3">
    <name type="scientific">Shewanella vesiculosa</name>
    <dbReference type="NCBI Taxonomy" id="518738"/>
    <lineage>
        <taxon>Bacteria</taxon>
        <taxon>Pseudomonadati</taxon>
        <taxon>Pseudomonadota</taxon>
        <taxon>Gammaproteobacteria</taxon>
        <taxon>Alteromonadales</taxon>
        <taxon>Shewanellaceae</taxon>
        <taxon>Shewanella</taxon>
    </lineage>
</organism>
<feature type="transmembrane region" description="Helical" evidence="1">
    <location>
        <begin position="141"/>
        <end position="158"/>
    </location>
</feature>
<protein>
    <submittedName>
        <fullName evidence="2">Uncharacterized protein</fullName>
    </submittedName>
</protein>
<dbReference type="EMBL" id="JBDPZN010000002">
    <property type="protein sequence ID" value="MEO3682086.1"/>
    <property type="molecule type" value="Genomic_DNA"/>
</dbReference>
<evidence type="ECO:0000313" key="2">
    <source>
        <dbReference type="EMBL" id="MEO3682086.1"/>
    </source>
</evidence>
<keyword evidence="1" id="KW-0472">Membrane</keyword>
<gene>
    <name evidence="2" type="ORF">ABHN84_07215</name>
</gene>
<dbReference type="RefSeq" id="WP_347689886.1">
    <property type="nucleotide sequence ID" value="NZ_JBDPZN010000002.1"/>
</dbReference>
<sequence>MMLEQNARELGKDFNQKFQTEINKYIGRVKSKRGTVYSNADRGINKVKSGRSIKPIQFTSTVDFQNLRTFEMGANLLGKGLIVLDAGIRAGNVHVDYLAGANWQKRAAVETAGFGMGTAAGLWGGQVVAAGLGVAMLATPVGWVIIIGTAITVGVVAAKGGDIAGKWAANKAYNIGDWLNSL</sequence>
<evidence type="ECO:0000256" key="1">
    <source>
        <dbReference type="SAM" id="Phobius"/>
    </source>
</evidence>
<evidence type="ECO:0000313" key="3">
    <source>
        <dbReference type="Proteomes" id="UP001477278"/>
    </source>
</evidence>
<comment type="caution">
    <text evidence="2">The sequence shown here is derived from an EMBL/GenBank/DDBJ whole genome shotgun (WGS) entry which is preliminary data.</text>
</comment>
<keyword evidence="1" id="KW-0812">Transmembrane</keyword>
<keyword evidence="1" id="KW-1133">Transmembrane helix</keyword>
<reference evidence="2 3" key="1">
    <citation type="submission" date="2024-05" db="EMBL/GenBank/DDBJ databases">
        <title>Genome sequencing of Marine Estuary Bacteria, Shewanella vesiculosa and S. baltica, and Pseudomonas syringae.</title>
        <authorList>
            <person name="Gurung A."/>
            <person name="Maclea K.S."/>
        </authorList>
    </citation>
    <scope>NUCLEOTIDE SEQUENCE [LARGE SCALE GENOMIC DNA]</scope>
    <source>
        <strain evidence="2 3">1A</strain>
    </source>
</reference>
<proteinExistence type="predicted"/>